<dbReference type="PROSITE" id="PS51483">
    <property type="entry name" value="B5"/>
    <property type="match status" value="1"/>
</dbReference>
<comment type="caution">
    <text evidence="12">The sequence shown here is derived from an EMBL/GenBank/DDBJ whole genome shotgun (WGS) entry which is preliminary data.</text>
</comment>
<dbReference type="Gene3D" id="3.30.930.10">
    <property type="entry name" value="Bira Bifunctional Protein, Domain 2"/>
    <property type="match status" value="1"/>
</dbReference>
<dbReference type="Gene3D" id="3.30.70.380">
    <property type="entry name" value="Ferrodoxin-fold anticodon-binding domain"/>
    <property type="match status" value="1"/>
</dbReference>
<dbReference type="SUPFAM" id="SSF56037">
    <property type="entry name" value="PheT/TilS domain"/>
    <property type="match status" value="1"/>
</dbReference>
<keyword evidence="5" id="KW-0547">Nucleotide-binding</keyword>
<evidence type="ECO:0000256" key="5">
    <source>
        <dbReference type="ARBA" id="ARBA00022741"/>
    </source>
</evidence>
<dbReference type="GO" id="GO:0006432">
    <property type="term" value="P:phenylalanyl-tRNA aminoacylation"/>
    <property type="evidence" value="ECO:0007669"/>
    <property type="project" value="InterPro"/>
</dbReference>
<dbReference type="Pfam" id="PF03483">
    <property type="entry name" value="B3_4"/>
    <property type="match status" value="1"/>
</dbReference>
<dbReference type="InterPro" id="IPR045060">
    <property type="entry name" value="Phe-tRNA-ligase_IIc_bsu"/>
</dbReference>
<dbReference type="PANTHER" id="PTHR10947:SF0">
    <property type="entry name" value="PHENYLALANINE--TRNA LIGASE BETA SUBUNIT"/>
    <property type="match status" value="1"/>
</dbReference>
<dbReference type="RefSeq" id="WP_190109648.1">
    <property type="nucleotide sequence ID" value="NZ_BMVB01000006.1"/>
</dbReference>
<evidence type="ECO:0000259" key="11">
    <source>
        <dbReference type="PROSITE" id="PS51483"/>
    </source>
</evidence>
<evidence type="ECO:0000313" key="12">
    <source>
        <dbReference type="EMBL" id="GHC47300.1"/>
    </source>
</evidence>
<dbReference type="GO" id="GO:0004826">
    <property type="term" value="F:phenylalanine-tRNA ligase activity"/>
    <property type="evidence" value="ECO:0007669"/>
    <property type="project" value="UniProtKB-EC"/>
</dbReference>
<dbReference type="Pfam" id="PF17759">
    <property type="entry name" value="tRNA_synthFbeta"/>
    <property type="match status" value="1"/>
</dbReference>
<name>A0A918TI89_STRCJ</name>
<dbReference type="EC" id="6.1.1.20" evidence="2"/>
<dbReference type="InterPro" id="IPR005147">
    <property type="entry name" value="tRNA_synthase_B5-dom"/>
</dbReference>
<protein>
    <recommendedName>
        <fullName evidence="2">phenylalanine--tRNA ligase</fullName>
        <ecNumber evidence="2">6.1.1.20</ecNumber>
    </recommendedName>
</protein>
<dbReference type="InterPro" id="IPR036690">
    <property type="entry name" value="Fdx_antiC-bd_sf"/>
</dbReference>
<evidence type="ECO:0000313" key="13">
    <source>
        <dbReference type="Proteomes" id="UP000646244"/>
    </source>
</evidence>
<dbReference type="Proteomes" id="UP000646244">
    <property type="component" value="Unassembled WGS sequence"/>
</dbReference>
<dbReference type="SUPFAM" id="SSF54991">
    <property type="entry name" value="Anticodon-binding domain of PheRS"/>
    <property type="match status" value="1"/>
</dbReference>
<comment type="cofactor">
    <cofactor evidence="1">
        <name>Mg(2+)</name>
        <dbReference type="ChEBI" id="CHEBI:18420"/>
    </cofactor>
</comment>
<dbReference type="GO" id="GO:0009328">
    <property type="term" value="C:phenylalanine-tRNA ligase complex"/>
    <property type="evidence" value="ECO:0007669"/>
    <property type="project" value="TreeGrafter"/>
</dbReference>
<keyword evidence="8" id="KW-0648">Protein biosynthesis</keyword>
<reference evidence="12" key="1">
    <citation type="journal article" date="2014" name="Int. J. Syst. Evol. Microbiol.">
        <title>Complete genome sequence of Corynebacterium casei LMG S-19264T (=DSM 44701T), isolated from a smear-ripened cheese.</title>
        <authorList>
            <consortium name="US DOE Joint Genome Institute (JGI-PGF)"/>
            <person name="Walter F."/>
            <person name="Albersmeier A."/>
            <person name="Kalinowski J."/>
            <person name="Ruckert C."/>
        </authorList>
    </citation>
    <scope>NUCLEOTIDE SEQUENCE</scope>
    <source>
        <strain evidence="12">JCM 4633</strain>
    </source>
</reference>
<dbReference type="SUPFAM" id="SSF55681">
    <property type="entry name" value="Class II aaRS and biotin synthetases"/>
    <property type="match status" value="1"/>
</dbReference>
<dbReference type="InterPro" id="IPR020825">
    <property type="entry name" value="Phe-tRNA_synthase-like_B3/B4"/>
</dbReference>
<evidence type="ECO:0000256" key="3">
    <source>
        <dbReference type="ARBA" id="ARBA00022598"/>
    </source>
</evidence>
<dbReference type="GO" id="GO:0005524">
    <property type="term" value="F:ATP binding"/>
    <property type="evidence" value="ECO:0007669"/>
    <property type="project" value="UniProtKB-KW"/>
</dbReference>
<evidence type="ECO:0000256" key="7">
    <source>
        <dbReference type="ARBA" id="ARBA00022842"/>
    </source>
</evidence>
<dbReference type="SUPFAM" id="SSF46955">
    <property type="entry name" value="Putative DNA-binding domain"/>
    <property type="match status" value="2"/>
</dbReference>
<dbReference type="InterPro" id="IPR045864">
    <property type="entry name" value="aa-tRNA-synth_II/BPL/LPL"/>
</dbReference>
<keyword evidence="4" id="KW-0479">Metal-binding</keyword>
<dbReference type="PANTHER" id="PTHR10947">
    <property type="entry name" value="PHENYLALANYL-TRNA SYNTHETASE BETA CHAIN AND LEUCINE-RICH REPEAT-CONTAINING PROTEIN 47"/>
    <property type="match status" value="1"/>
</dbReference>
<dbReference type="SMART" id="SM00873">
    <property type="entry name" value="B3_4"/>
    <property type="match status" value="1"/>
</dbReference>
<reference evidence="12" key="2">
    <citation type="submission" date="2020-09" db="EMBL/GenBank/DDBJ databases">
        <authorList>
            <person name="Sun Q."/>
            <person name="Ohkuma M."/>
        </authorList>
    </citation>
    <scope>NUCLEOTIDE SEQUENCE</scope>
    <source>
        <strain evidence="12">JCM 4633</strain>
    </source>
</reference>
<sequence>MKLTLAGLRAFVPGLPEDVPALRDALDASGLEVKGMETDGPQTVVTLEFLANRGDHRSYAGVADELAARLGLPRTGLPATRLTTSAEAPAVTVESGRCLAYTLTPLTVTDPGAALPADTLERLATAGLSTGLTVVDAAQAAGLETGQPVHAFDADLVAGPVVVRESRPGEAIRLNAGEDPRELTAGTLVVADREKLLAVAGVVGGTEAAVSATTRRVLLESAAYDPVSVRLAAGALGLSTPASQRYERGSDPTAPLAGAGRAVALLENAGAAVRDGDTAEPVRWAGPLPTVAIDAADCARFLGLGLTLDDMADRLADYGFRQQEPGVFQVPGTRIWDVKEPEDLYEELARHIGFDELPGTALPAGTGALPTRRETLLRTIGDTLVGLGFYETFTEGFYGRDTLKLLAPAGDHPLAPHVRIGNAEDRRYSMLKNNCLAQAVAAAAANLRFKQDQIRLFEATRVFEPSPEADNGLCHERPVVWALALGSSDPMRWSDKAPEMDFFFLRGAVEEIALRCRADVRFVPLPPEHPLADSLHPHRSARILLGDRPAGVLGEVHPDVRRRAGLGGKRPCYLELAVEEWEYEDRPAVLPPFREDPPVERMLDFVTPRTVTSEEILAVMRAAAPDWLRTLRVVDVFVPGKAAPGERSITYLITFNSEPARTAEEINGILDVLVAAVTTEFGDAGVRLR</sequence>
<dbReference type="Gene3D" id="3.30.56.10">
    <property type="match status" value="2"/>
</dbReference>
<dbReference type="Gene3D" id="3.50.40.10">
    <property type="entry name" value="Phenylalanyl-trna Synthetase, Chain B, domain 3"/>
    <property type="match status" value="1"/>
</dbReference>
<dbReference type="GO" id="GO:0000287">
    <property type="term" value="F:magnesium ion binding"/>
    <property type="evidence" value="ECO:0007669"/>
    <property type="project" value="InterPro"/>
</dbReference>
<dbReference type="Pfam" id="PF03147">
    <property type="entry name" value="FDX-ACB"/>
    <property type="match status" value="1"/>
</dbReference>
<evidence type="ECO:0000256" key="4">
    <source>
        <dbReference type="ARBA" id="ARBA00022723"/>
    </source>
</evidence>
<proteinExistence type="predicted"/>
<evidence type="ECO:0000256" key="1">
    <source>
        <dbReference type="ARBA" id="ARBA00001946"/>
    </source>
</evidence>
<dbReference type="Pfam" id="PF03484">
    <property type="entry name" value="B5"/>
    <property type="match status" value="1"/>
</dbReference>
<evidence type="ECO:0000256" key="8">
    <source>
        <dbReference type="ARBA" id="ARBA00022917"/>
    </source>
</evidence>
<organism evidence="12 13">
    <name type="scientific">Streptomyces cinnamoneus</name>
    <name type="common">Streptoverticillium cinnamoneum</name>
    <dbReference type="NCBI Taxonomy" id="53446"/>
    <lineage>
        <taxon>Bacteria</taxon>
        <taxon>Bacillati</taxon>
        <taxon>Actinomycetota</taxon>
        <taxon>Actinomycetes</taxon>
        <taxon>Kitasatosporales</taxon>
        <taxon>Streptomycetaceae</taxon>
        <taxon>Streptomyces</taxon>
        <taxon>Streptomyces cinnamoneus group</taxon>
    </lineage>
</organism>
<dbReference type="EMBL" id="BMVB01000006">
    <property type="protein sequence ID" value="GHC47300.1"/>
    <property type="molecule type" value="Genomic_DNA"/>
</dbReference>
<dbReference type="SMART" id="SM00896">
    <property type="entry name" value="FDX-ACB"/>
    <property type="match status" value="1"/>
</dbReference>
<dbReference type="InterPro" id="IPR041616">
    <property type="entry name" value="PheRS_beta_core"/>
</dbReference>
<dbReference type="AlphaFoldDB" id="A0A918TI89"/>
<dbReference type="GO" id="GO:0003723">
    <property type="term" value="F:RNA binding"/>
    <property type="evidence" value="ECO:0007669"/>
    <property type="project" value="InterPro"/>
</dbReference>
<feature type="domain" description="FDX-ACB" evidence="10">
    <location>
        <begin position="594"/>
        <end position="689"/>
    </location>
</feature>
<dbReference type="InterPro" id="IPR005146">
    <property type="entry name" value="B3/B4_tRNA-bd"/>
</dbReference>
<accession>A0A918TI89</accession>
<dbReference type="InterPro" id="IPR005121">
    <property type="entry name" value="Fdx_antiC-bd"/>
</dbReference>
<dbReference type="PROSITE" id="PS51447">
    <property type="entry name" value="FDX_ACB"/>
    <property type="match status" value="1"/>
</dbReference>
<keyword evidence="7" id="KW-0460">Magnesium</keyword>
<evidence type="ECO:0000256" key="6">
    <source>
        <dbReference type="ARBA" id="ARBA00022840"/>
    </source>
</evidence>
<keyword evidence="6" id="KW-0067">ATP-binding</keyword>
<dbReference type="InterPro" id="IPR009061">
    <property type="entry name" value="DNA-bd_dom_put_sf"/>
</dbReference>
<feature type="domain" description="B5" evidence="11">
    <location>
        <begin position="286"/>
        <end position="359"/>
    </location>
</feature>
<dbReference type="SMART" id="SM00874">
    <property type="entry name" value="B5"/>
    <property type="match status" value="1"/>
</dbReference>
<evidence type="ECO:0000259" key="10">
    <source>
        <dbReference type="PROSITE" id="PS51447"/>
    </source>
</evidence>
<keyword evidence="9" id="KW-0030">Aminoacyl-tRNA synthetase</keyword>
<evidence type="ECO:0000256" key="9">
    <source>
        <dbReference type="ARBA" id="ARBA00023146"/>
    </source>
</evidence>
<keyword evidence="3 12" id="KW-0436">Ligase</keyword>
<gene>
    <name evidence="12" type="primary">pheT</name>
    <name evidence="12" type="ORF">GCM10010507_23550</name>
</gene>
<evidence type="ECO:0000256" key="2">
    <source>
        <dbReference type="ARBA" id="ARBA00012814"/>
    </source>
</evidence>